<dbReference type="EMBL" id="CP013234">
    <property type="protein sequence ID" value="AMP03566.1"/>
    <property type="molecule type" value="Genomic_DNA"/>
</dbReference>
<organism evidence="2 4">
    <name type="scientific">Collimonas pratensis</name>
    <dbReference type="NCBI Taxonomy" id="279113"/>
    <lineage>
        <taxon>Bacteria</taxon>
        <taxon>Pseudomonadati</taxon>
        <taxon>Pseudomonadota</taxon>
        <taxon>Betaproteobacteria</taxon>
        <taxon>Burkholderiales</taxon>
        <taxon>Oxalobacteraceae</taxon>
        <taxon>Collimonas</taxon>
    </lineage>
</organism>
<evidence type="ECO:0000313" key="3">
    <source>
        <dbReference type="EMBL" id="AMP13461.1"/>
    </source>
</evidence>
<keyword evidence="5" id="KW-1185">Reference proteome</keyword>
<dbReference type="STRING" id="279113.CPter91_1183"/>
<dbReference type="Proteomes" id="UP000074561">
    <property type="component" value="Chromosome"/>
</dbReference>
<evidence type="ECO:0000313" key="2">
    <source>
        <dbReference type="EMBL" id="AMP03566.1"/>
    </source>
</evidence>
<sequence>MQRIHLDGTDRELGMGIAEFPPNAEKPRHMATGPELAYVLEGELIVQVDGEPTKVLHAGGSYQLAANVVHVTKAGPAGAKVIASWVHVPGKAFNILVPR</sequence>
<proteinExistence type="predicted"/>
<dbReference type="AlphaFoldDB" id="A0A127Q0N9"/>
<dbReference type="InterPro" id="IPR013096">
    <property type="entry name" value="Cupin_2"/>
</dbReference>
<feature type="domain" description="Cupin type-2" evidence="1">
    <location>
        <begin position="17"/>
        <end position="72"/>
    </location>
</feature>
<dbReference type="Proteomes" id="UP000074914">
    <property type="component" value="Chromosome"/>
</dbReference>
<dbReference type="KEGG" id="cpra:CPter91_1183"/>
<accession>A0A127Q0N9</accession>
<evidence type="ECO:0000313" key="5">
    <source>
        <dbReference type="Proteomes" id="UP000074914"/>
    </source>
</evidence>
<dbReference type="RefSeq" id="WP_236905938.1">
    <property type="nucleotide sequence ID" value="NZ_CP013234.1"/>
</dbReference>
<gene>
    <name evidence="3" type="ORF">CPter291_1185</name>
    <name evidence="2" type="ORF">CPter91_1183</name>
</gene>
<dbReference type="PANTHER" id="PTHR38599:SF1">
    <property type="entry name" value="CUPIN DOMAIN PROTEIN (AFU_ORTHOLOGUE AFUA_3G13620)"/>
    <property type="match status" value="1"/>
</dbReference>
<protein>
    <submittedName>
        <fullName evidence="2">Cupin domain protein</fullName>
    </submittedName>
</protein>
<dbReference type="SUPFAM" id="SSF51182">
    <property type="entry name" value="RmlC-like cupins"/>
    <property type="match status" value="1"/>
</dbReference>
<dbReference type="PANTHER" id="PTHR38599">
    <property type="entry name" value="CUPIN DOMAIN PROTEIN (AFU_ORTHOLOGUE AFUA_3G13620)"/>
    <property type="match status" value="1"/>
</dbReference>
<dbReference type="InterPro" id="IPR011051">
    <property type="entry name" value="RmlC_Cupin_sf"/>
</dbReference>
<reference evidence="4 5" key="1">
    <citation type="submission" date="2015-11" db="EMBL/GenBank/DDBJ databases">
        <title>Exploring the genomic traits of fungus-feeding bacterial genus Collimonas.</title>
        <authorList>
            <person name="Song C."/>
            <person name="Schmidt R."/>
            <person name="de Jager V."/>
            <person name="Krzyzanowska D."/>
            <person name="Jongedijk E."/>
            <person name="Cankar K."/>
            <person name="Beekwilder J."/>
            <person name="van Veen A."/>
            <person name="de Boer W."/>
            <person name="van Veen J.A."/>
            <person name="Garbeva P."/>
        </authorList>
    </citation>
    <scope>NUCLEOTIDE SEQUENCE [LARGE SCALE GENOMIC DNA]</scope>
    <source>
        <strain evidence="3 5">Ter291</strain>
        <strain evidence="2 4">Ter91</strain>
    </source>
</reference>
<name>A0A127Q0N9_9BURK</name>
<evidence type="ECO:0000313" key="4">
    <source>
        <dbReference type="Proteomes" id="UP000074561"/>
    </source>
</evidence>
<dbReference type="Pfam" id="PF07883">
    <property type="entry name" value="Cupin_2"/>
    <property type="match status" value="1"/>
</dbReference>
<dbReference type="Gene3D" id="2.60.120.10">
    <property type="entry name" value="Jelly Rolls"/>
    <property type="match status" value="1"/>
</dbReference>
<dbReference type="EMBL" id="CP013236">
    <property type="protein sequence ID" value="AMP13461.1"/>
    <property type="molecule type" value="Genomic_DNA"/>
</dbReference>
<dbReference type="InterPro" id="IPR014710">
    <property type="entry name" value="RmlC-like_jellyroll"/>
</dbReference>
<dbReference type="PATRIC" id="fig|279113.10.peg.1186"/>
<evidence type="ECO:0000259" key="1">
    <source>
        <dbReference type="Pfam" id="PF07883"/>
    </source>
</evidence>